<feature type="domain" description="Phosphoribosyltransferase" evidence="2">
    <location>
        <begin position="43"/>
        <end position="180"/>
    </location>
</feature>
<sequence length="264" mass="29041">MLPSPLFRDREAVGHELALAVFEEFTQLKTAATELDWPTLATAQPIVYGLPRGGIPVAAAIAEKLNCPLDVVIAKKITRPEDPELAIGAVAATGEVLWTQPRPWHLHRTKIYQTALQATLEKAQLQLTQFGPIRPQVEPQGAIAILVDDGIATGMTIAVAAQALRQQQPAQIWICAPVAPLELVNWLHQWCDRLILLATPAEFSSVSRFYQNFPQVELYEAIACLQNQSHTGLSAQMNTCPPSPPMLEEAERKFSSALEGEREQ</sequence>
<keyword evidence="4" id="KW-1185">Reference proteome</keyword>
<name>A0ABV0J700_9CYAN</name>
<reference evidence="3 4" key="1">
    <citation type="submission" date="2022-04" db="EMBL/GenBank/DDBJ databases">
        <title>Positive selection, recombination, and allopatry shape intraspecific diversity of widespread and dominant cyanobacteria.</title>
        <authorList>
            <person name="Wei J."/>
            <person name="Shu W."/>
            <person name="Hu C."/>
        </authorList>
    </citation>
    <scope>NUCLEOTIDE SEQUENCE [LARGE SCALE GENOMIC DNA]</scope>
    <source>
        <strain evidence="3 4">GB2-A4</strain>
    </source>
</reference>
<evidence type="ECO:0000313" key="4">
    <source>
        <dbReference type="Proteomes" id="UP001464891"/>
    </source>
</evidence>
<evidence type="ECO:0000259" key="2">
    <source>
        <dbReference type="Pfam" id="PF00156"/>
    </source>
</evidence>
<dbReference type="Gene3D" id="3.30.1310.20">
    <property type="entry name" value="PRTase-like"/>
    <property type="match status" value="1"/>
</dbReference>
<dbReference type="EMBL" id="JAMPKM010000005">
    <property type="protein sequence ID" value="MEP0817559.1"/>
    <property type="molecule type" value="Genomic_DNA"/>
</dbReference>
<dbReference type="Proteomes" id="UP001464891">
    <property type="component" value="Unassembled WGS sequence"/>
</dbReference>
<dbReference type="GO" id="GO:0016757">
    <property type="term" value="F:glycosyltransferase activity"/>
    <property type="evidence" value="ECO:0007669"/>
    <property type="project" value="UniProtKB-KW"/>
</dbReference>
<organism evidence="3 4">
    <name type="scientific">Trichocoleus desertorum GB2-A4</name>
    <dbReference type="NCBI Taxonomy" id="2933944"/>
    <lineage>
        <taxon>Bacteria</taxon>
        <taxon>Bacillati</taxon>
        <taxon>Cyanobacteriota</taxon>
        <taxon>Cyanophyceae</taxon>
        <taxon>Leptolyngbyales</taxon>
        <taxon>Trichocoleusaceae</taxon>
        <taxon>Trichocoleus</taxon>
    </lineage>
</organism>
<accession>A0ABV0J700</accession>
<keyword evidence="3" id="KW-0328">Glycosyltransferase</keyword>
<keyword evidence="3" id="KW-0808">Transferase</keyword>
<protein>
    <submittedName>
        <fullName evidence="3">Phosphoribosyltransferase</fullName>
    </submittedName>
</protein>
<dbReference type="InterPro" id="IPR029057">
    <property type="entry name" value="PRTase-like"/>
</dbReference>
<evidence type="ECO:0000256" key="1">
    <source>
        <dbReference type="SAM" id="MobiDB-lite"/>
    </source>
</evidence>
<dbReference type="Gene3D" id="3.40.50.2020">
    <property type="match status" value="1"/>
</dbReference>
<proteinExistence type="predicted"/>
<dbReference type="RefSeq" id="WP_190435730.1">
    <property type="nucleotide sequence ID" value="NZ_JAMPKM010000005.1"/>
</dbReference>
<dbReference type="Pfam" id="PF00156">
    <property type="entry name" value="Pribosyltran"/>
    <property type="match status" value="1"/>
</dbReference>
<feature type="region of interest" description="Disordered" evidence="1">
    <location>
        <begin position="240"/>
        <end position="264"/>
    </location>
</feature>
<gene>
    <name evidence="3" type="ORF">NC998_10670</name>
</gene>
<dbReference type="CDD" id="cd06223">
    <property type="entry name" value="PRTases_typeI"/>
    <property type="match status" value="1"/>
</dbReference>
<dbReference type="SUPFAM" id="SSF53271">
    <property type="entry name" value="PRTase-like"/>
    <property type="match status" value="1"/>
</dbReference>
<comment type="caution">
    <text evidence="3">The sequence shown here is derived from an EMBL/GenBank/DDBJ whole genome shotgun (WGS) entry which is preliminary data.</text>
</comment>
<dbReference type="InterPro" id="IPR000836">
    <property type="entry name" value="PRTase_dom"/>
</dbReference>
<evidence type="ECO:0000313" key="3">
    <source>
        <dbReference type="EMBL" id="MEP0817559.1"/>
    </source>
</evidence>
<feature type="compositionally biased region" description="Basic and acidic residues" evidence="1">
    <location>
        <begin position="249"/>
        <end position="264"/>
    </location>
</feature>